<evidence type="ECO:0008006" key="3">
    <source>
        <dbReference type="Google" id="ProtNLM"/>
    </source>
</evidence>
<reference evidence="1 2" key="1">
    <citation type="submission" date="2024-09" db="EMBL/GenBank/DDBJ databases">
        <authorList>
            <person name="Sun Q."/>
            <person name="Mori K."/>
        </authorList>
    </citation>
    <scope>NUCLEOTIDE SEQUENCE [LARGE SCALE GENOMIC DNA]</scope>
    <source>
        <strain evidence="1 2">CCM 7415</strain>
    </source>
</reference>
<keyword evidence="2" id="KW-1185">Reference proteome</keyword>
<gene>
    <name evidence="1" type="ORF">ACFFHW_08110</name>
</gene>
<accession>A0ABV6G2S2</accession>
<evidence type="ECO:0000313" key="2">
    <source>
        <dbReference type="Proteomes" id="UP001589814"/>
    </source>
</evidence>
<evidence type="ECO:0000313" key="1">
    <source>
        <dbReference type="EMBL" id="MFC0267947.1"/>
    </source>
</evidence>
<dbReference type="EMBL" id="JBHLVX010000031">
    <property type="protein sequence ID" value="MFC0267947.1"/>
    <property type="molecule type" value="Genomic_DNA"/>
</dbReference>
<proteinExistence type="predicted"/>
<dbReference type="RefSeq" id="WP_019953043.1">
    <property type="nucleotide sequence ID" value="NZ_JBHLVX010000031.1"/>
</dbReference>
<protein>
    <recommendedName>
        <fullName evidence="3">CopG family transcriptional regulator</fullName>
    </recommendedName>
</protein>
<sequence>MAFKPADSHRQNLYIPNSVYYRLIAQSGQQRTPPTTLMNLILEHACQLLESGDAALIDHIQNRHVEAR</sequence>
<organism evidence="1 2">
    <name type="scientific">Kushneria aurantia</name>
    <dbReference type="NCBI Taxonomy" id="504092"/>
    <lineage>
        <taxon>Bacteria</taxon>
        <taxon>Pseudomonadati</taxon>
        <taxon>Pseudomonadota</taxon>
        <taxon>Gammaproteobacteria</taxon>
        <taxon>Oceanospirillales</taxon>
        <taxon>Halomonadaceae</taxon>
        <taxon>Kushneria</taxon>
    </lineage>
</organism>
<comment type="caution">
    <text evidence="1">The sequence shown here is derived from an EMBL/GenBank/DDBJ whole genome shotgun (WGS) entry which is preliminary data.</text>
</comment>
<dbReference type="Proteomes" id="UP001589814">
    <property type="component" value="Unassembled WGS sequence"/>
</dbReference>
<name>A0ABV6G2S2_9GAMM</name>